<protein>
    <recommendedName>
        <fullName evidence="6">Fibronectin type-III domain-containing protein</fullName>
    </recommendedName>
</protein>
<gene>
    <name evidence="7" type="ORF">F9B16_32725</name>
</gene>
<keyword evidence="2" id="KW-0378">Hydrolase</keyword>
<name>A0A6L3VSR6_9ACTN</name>
<dbReference type="Proteomes" id="UP000483004">
    <property type="component" value="Unassembled WGS sequence"/>
</dbReference>
<reference evidence="7 8" key="1">
    <citation type="submission" date="2019-09" db="EMBL/GenBank/DDBJ databases">
        <title>Actinomadura physcomitrii sp. nov., a novel actinomycete isolated from moss [Physcomitrium sphaericum (Ludw) Fuernr].</title>
        <authorList>
            <person name="Liu C."/>
            <person name="Zhuang X."/>
        </authorList>
    </citation>
    <scope>NUCLEOTIDE SEQUENCE [LARGE SCALE GENOMIC DNA]</scope>
    <source>
        <strain evidence="7 8">CYP1-1B</strain>
    </source>
</reference>
<keyword evidence="1" id="KW-0677">Repeat</keyword>
<dbReference type="CDD" id="cd00063">
    <property type="entry name" value="FN3"/>
    <property type="match status" value="1"/>
</dbReference>
<feature type="region of interest" description="Disordered" evidence="4">
    <location>
        <begin position="602"/>
        <end position="621"/>
    </location>
</feature>
<dbReference type="RefSeq" id="WP_151544094.1">
    <property type="nucleotide sequence ID" value="NZ_WBMR01000128.1"/>
</dbReference>
<evidence type="ECO:0000256" key="3">
    <source>
        <dbReference type="ARBA" id="ARBA00023326"/>
    </source>
</evidence>
<evidence type="ECO:0000259" key="6">
    <source>
        <dbReference type="PROSITE" id="PS50853"/>
    </source>
</evidence>
<keyword evidence="2" id="KW-0326">Glycosidase</keyword>
<evidence type="ECO:0000313" key="7">
    <source>
        <dbReference type="EMBL" id="KAB2371238.1"/>
    </source>
</evidence>
<dbReference type="Pfam" id="PF20611">
    <property type="entry name" value="DUF6801"/>
    <property type="match status" value="2"/>
</dbReference>
<dbReference type="OrthoDB" id="4863392at2"/>
<feature type="compositionally biased region" description="Pro residues" evidence="4">
    <location>
        <begin position="210"/>
        <end position="224"/>
    </location>
</feature>
<feature type="domain" description="Fibronectin type-III" evidence="6">
    <location>
        <begin position="615"/>
        <end position="703"/>
    </location>
</feature>
<evidence type="ECO:0000256" key="5">
    <source>
        <dbReference type="SAM" id="SignalP"/>
    </source>
</evidence>
<proteinExistence type="predicted"/>
<sequence>MKPNKISRRVRTGTVLGSTAGLMLAMASIVAAPAASADAGLTLKYKCTYPLIGQQDLNVAISTDIPDKVALNTPSPTINIKAVSTVSGDTTFGLWTTLTKKLTGTAKAQASLVAPQYPTGLPLKPNMTLADANVPDSGPFDITATGTQVPLTFNKAGWAQITVGNLDLAITPLGADGKPTGLGQINASCKQLPGQNNVLKQFLIDDGTNPPKPDPVPGKYPAPNPVQTLDPGLPSSPEKTLDYTCPYPLVGDGDLQVKVKSNFPTEVPVNTATQDFISQAIQVTSVSTVPADVNENGLQQLGAVQMDGTALAHPTITVPEMANPVPLQMALKLDKTNVPATGPVSINGPGKAPALSFTKTGAGKVALDDIDIQNFTTYDADGNPANLGDFTCHLKSGQDNTLFSFTIKDGGTPPPVDTTAPSVPANVSGTATGGSVAVKWDASTDNDGGSGVKGYYVTVDGKKGDLVTGTSTTVSGLADGDHTFAVSAVDNAGNESAASAPVTVKVSTGPGPDTIAPSVPANVKGAATGGSVAVSWDASTDNDGGSGVKGYYVTVDGKKGDLVTGTSTTVSGLADGDHTFAVSAVDNAGNESEASTPITVKVSTGPGPDQTAPSVPANVKGTGSDDGSVALSWGASTDNDGGSGVKGYYVTVDGKKGADVVTGTSTKVSGLAQGDHTFAVSAVDNAGNESAASAPVTVNVPGKPSGGGASYTLSGSSTIKGLNGKVALNGAVNAAVDGSGKVSADLTLNPTTGTFSLFGFIPATADIAFAPQGKTTGTLSGSTLSTDTKTVVKIPSIKVFGMDLGVGSTCQTSAPADIPLKSTNFSVAGGGTLTGSYTLPSLTGCGFLTPLVSALAAGPGNTIDLKATPKK</sequence>
<keyword evidence="3" id="KW-0119">Carbohydrate metabolism</keyword>
<evidence type="ECO:0000313" key="8">
    <source>
        <dbReference type="Proteomes" id="UP000483004"/>
    </source>
</evidence>
<dbReference type="InterPro" id="IPR046542">
    <property type="entry name" value="DUF6801"/>
</dbReference>
<dbReference type="EMBL" id="WBMR01000128">
    <property type="protein sequence ID" value="KAB2371238.1"/>
    <property type="molecule type" value="Genomic_DNA"/>
</dbReference>
<dbReference type="PROSITE" id="PS50853">
    <property type="entry name" value="FN3"/>
    <property type="match status" value="3"/>
</dbReference>
<organism evidence="7 8">
    <name type="scientific">Actinomadura montaniterrae</name>
    <dbReference type="NCBI Taxonomy" id="1803903"/>
    <lineage>
        <taxon>Bacteria</taxon>
        <taxon>Bacillati</taxon>
        <taxon>Actinomycetota</taxon>
        <taxon>Actinomycetes</taxon>
        <taxon>Streptosporangiales</taxon>
        <taxon>Thermomonosporaceae</taxon>
        <taxon>Actinomadura</taxon>
    </lineage>
</organism>
<dbReference type="InterPro" id="IPR050964">
    <property type="entry name" value="Striated_Muscle_Regulatory"/>
</dbReference>
<evidence type="ECO:0000256" key="4">
    <source>
        <dbReference type="SAM" id="MobiDB-lite"/>
    </source>
</evidence>
<evidence type="ECO:0000256" key="2">
    <source>
        <dbReference type="ARBA" id="ARBA00023295"/>
    </source>
</evidence>
<feature type="chain" id="PRO_5026944146" description="Fibronectin type-III domain-containing protein" evidence="5">
    <location>
        <begin position="38"/>
        <end position="871"/>
    </location>
</feature>
<dbReference type="GO" id="GO:0016798">
    <property type="term" value="F:hydrolase activity, acting on glycosyl bonds"/>
    <property type="evidence" value="ECO:0007669"/>
    <property type="project" value="UniProtKB-KW"/>
</dbReference>
<dbReference type="GO" id="GO:0000272">
    <property type="term" value="P:polysaccharide catabolic process"/>
    <property type="evidence" value="ECO:0007669"/>
    <property type="project" value="UniProtKB-KW"/>
</dbReference>
<dbReference type="InterPro" id="IPR003961">
    <property type="entry name" value="FN3_dom"/>
</dbReference>
<dbReference type="InterPro" id="IPR013783">
    <property type="entry name" value="Ig-like_fold"/>
</dbReference>
<dbReference type="SUPFAM" id="SSF49265">
    <property type="entry name" value="Fibronectin type III"/>
    <property type="match status" value="2"/>
</dbReference>
<keyword evidence="5" id="KW-0732">Signal</keyword>
<dbReference type="Gene3D" id="2.60.40.10">
    <property type="entry name" value="Immunoglobulins"/>
    <property type="match status" value="3"/>
</dbReference>
<comment type="caution">
    <text evidence="7">The sequence shown here is derived from an EMBL/GenBank/DDBJ whole genome shotgun (WGS) entry which is preliminary data.</text>
</comment>
<feature type="domain" description="Fibronectin type-III" evidence="6">
    <location>
        <begin position="420"/>
        <end position="511"/>
    </location>
</feature>
<feature type="domain" description="Fibronectin type-III" evidence="6">
    <location>
        <begin position="516"/>
        <end position="607"/>
    </location>
</feature>
<keyword evidence="8" id="KW-1185">Reference proteome</keyword>
<feature type="region of interest" description="Disordered" evidence="4">
    <location>
        <begin position="205"/>
        <end position="238"/>
    </location>
</feature>
<dbReference type="SMART" id="SM00060">
    <property type="entry name" value="FN3"/>
    <property type="match status" value="3"/>
</dbReference>
<dbReference type="PANTHER" id="PTHR13817:SF73">
    <property type="entry name" value="FIBRONECTIN TYPE-III DOMAIN-CONTAINING PROTEIN"/>
    <property type="match status" value="1"/>
</dbReference>
<evidence type="ECO:0000256" key="1">
    <source>
        <dbReference type="ARBA" id="ARBA00022737"/>
    </source>
</evidence>
<dbReference type="InterPro" id="IPR036116">
    <property type="entry name" value="FN3_sf"/>
</dbReference>
<dbReference type="AlphaFoldDB" id="A0A6L3VSR6"/>
<keyword evidence="3" id="KW-0624">Polysaccharide degradation</keyword>
<dbReference type="PANTHER" id="PTHR13817">
    <property type="entry name" value="TITIN"/>
    <property type="match status" value="1"/>
</dbReference>
<accession>A0A6L3VSR6</accession>
<feature type="signal peptide" evidence="5">
    <location>
        <begin position="1"/>
        <end position="37"/>
    </location>
</feature>